<protein>
    <recommendedName>
        <fullName evidence="3">RGS domain-containing protein</fullName>
    </recommendedName>
</protein>
<evidence type="ECO:0000259" key="3">
    <source>
        <dbReference type="Pfam" id="PF00615"/>
    </source>
</evidence>
<dbReference type="Gene3D" id="1.10.167.10">
    <property type="entry name" value="Regulator of G-protein Signalling 4, domain 2"/>
    <property type="match status" value="1"/>
</dbReference>
<dbReference type="GeneID" id="83208825"/>
<feature type="region of interest" description="Disordered" evidence="1">
    <location>
        <begin position="319"/>
        <end position="343"/>
    </location>
</feature>
<keyword evidence="2" id="KW-0472">Membrane</keyword>
<dbReference type="RefSeq" id="XP_058348142.1">
    <property type="nucleotide sequence ID" value="XM_058481504.1"/>
</dbReference>
<keyword evidence="5" id="KW-1185">Reference proteome</keyword>
<feature type="transmembrane region" description="Helical" evidence="2">
    <location>
        <begin position="172"/>
        <end position="190"/>
    </location>
</feature>
<comment type="caution">
    <text evidence="4">The sequence shown here is derived from an EMBL/GenBank/DDBJ whole genome shotgun (WGS) entry which is preliminary data.</text>
</comment>
<dbReference type="InterPro" id="IPR016137">
    <property type="entry name" value="RGS"/>
</dbReference>
<feature type="transmembrane region" description="Helical" evidence="2">
    <location>
        <begin position="131"/>
        <end position="152"/>
    </location>
</feature>
<evidence type="ECO:0000313" key="5">
    <source>
        <dbReference type="Proteomes" id="UP001234581"/>
    </source>
</evidence>
<dbReference type="Proteomes" id="UP001234581">
    <property type="component" value="Unassembled WGS sequence"/>
</dbReference>
<evidence type="ECO:0000256" key="1">
    <source>
        <dbReference type="SAM" id="MobiDB-lite"/>
    </source>
</evidence>
<feature type="transmembrane region" description="Helical" evidence="2">
    <location>
        <begin position="94"/>
        <end position="119"/>
    </location>
</feature>
<name>A0AAD7Y3R7_9FUNG</name>
<evidence type="ECO:0000313" key="4">
    <source>
        <dbReference type="EMBL" id="KAJ8663230.1"/>
    </source>
</evidence>
<keyword evidence="2" id="KW-1133">Transmembrane helix</keyword>
<keyword evidence="2" id="KW-0812">Transmembrane</keyword>
<dbReference type="Pfam" id="PF00615">
    <property type="entry name" value="RGS"/>
    <property type="match status" value="1"/>
</dbReference>
<accession>A0AAD7Y3R7</accession>
<dbReference type="InterPro" id="IPR036305">
    <property type="entry name" value="RGS_sf"/>
</dbReference>
<feature type="transmembrane region" description="Helical" evidence="2">
    <location>
        <begin position="61"/>
        <end position="82"/>
    </location>
</feature>
<sequence>MWGTMIGYYTWMFGLCWSSYRLYHLIRINRMKKSFAERSLQHEWEDWFIRHSHAVEARHGLLPYCLILIVGVTTVAMVEVVTMTRDGAHCIYSWGSYVMVVLDVVFVIVVVPFSVWHVFKYKDLHGIRASILTQCIIGIPCIIMYFIWTAALEPPNTEHPSMPRVMFAPGNWILIMTTTGHIMYIVVPLFRRPHYYVSSRQRSLSLSRPIAITNTTTLSHDTGANNPSIGHYKVELSAESLRNALNDPESADALLQLATKDFSAENVLFYMEYLRLAKKDTLQWSECLQLYKTYIPDTAPLQINITGKTRKELEAAMSNLNKAPPPNPCEGSSSNPYKNQQQQQQQQQEFVSISIFEACSGEVFWNIFTSVFPKFVQDHQNPFP</sequence>
<dbReference type="PANTHER" id="PTHR10845:SF192">
    <property type="entry name" value="DOUBLE HIT, ISOFORM B"/>
    <property type="match status" value="1"/>
</dbReference>
<dbReference type="InterPro" id="IPR044926">
    <property type="entry name" value="RGS_subdomain_2"/>
</dbReference>
<dbReference type="AlphaFoldDB" id="A0AAD7Y3R7"/>
<proteinExistence type="predicted"/>
<dbReference type="EMBL" id="JARTCD010000003">
    <property type="protein sequence ID" value="KAJ8663230.1"/>
    <property type="molecule type" value="Genomic_DNA"/>
</dbReference>
<feature type="compositionally biased region" description="Polar residues" evidence="1">
    <location>
        <begin position="330"/>
        <end position="339"/>
    </location>
</feature>
<dbReference type="PANTHER" id="PTHR10845">
    <property type="entry name" value="REGULATOR OF G PROTEIN SIGNALING"/>
    <property type="match status" value="1"/>
</dbReference>
<feature type="domain" description="RGS" evidence="3">
    <location>
        <begin position="241"/>
        <end position="378"/>
    </location>
</feature>
<feature type="transmembrane region" description="Helical" evidence="2">
    <location>
        <begin position="6"/>
        <end position="23"/>
    </location>
</feature>
<organism evidence="4 5">
    <name type="scientific">Lichtheimia ornata</name>
    <dbReference type="NCBI Taxonomy" id="688661"/>
    <lineage>
        <taxon>Eukaryota</taxon>
        <taxon>Fungi</taxon>
        <taxon>Fungi incertae sedis</taxon>
        <taxon>Mucoromycota</taxon>
        <taxon>Mucoromycotina</taxon>
        <taxon>Mucoromycetes</taxon>
        <taxon>Mucorales</taxon>
        <taxon>Lichtheimiaceae</taxon>
        <taxon>Lichtheimia</taxon>
    </lineage>
</organism>
<reference evidence="4 5" key="1">
    <citation type="submission" date="2023-03" db="EMBL/GenBank/DDBJ databases">
        <title>Genome sequence of Lichtheimia ornata CBS 291.66.</title>
        <authorList>
            <person name="Mohabir J.T."/>
            <person name="Shea T.P."/>
            <person name="Kurbessoian T."/>
            <person name="Berby B."/>
            <person name="Fontaine J."/>
            <person name="Livny J."/>
            <person name="Gnirke A."/>
            <person name="Stajich J.E."/>
            <person name="Cuomo C.A."/>
        </authorList>
    </citation>
    <scope>NUCLEOTIDE SEQUENCE [LARGE SCALE GENOMIC DNA]</scope>
    <source>
        <strain evidence="4">CBS 291.66</strain>
    </source>
</reference>
<dbReference type="SUPFAM" id="SSF48097">
    <property type="entry name" value="Regulator of G-protein signaling, RGS"/>
    <property type="match status" value="1"/>
</dbReference>
<evidence type="ECO:0000256" key="2">
    <source>
        <dbReference type="SAM" id="Phobius"/>
    </source>
</evidence>
<gene>
    <name evidence="4" type="ORF">O0I10_001407</name>
</gene>